<comment type="caution">
    <text evidence="2">The sequence shown here is derived from an EMBL/GenBank/DDBJ whole genome shotgun (WGS) entry which is preliminary data.</text>
</comment>
<feature type="compositionally biased region" description="Low complexity" evidence="1">
    <location>
        <begin position="307"/>
        <end position="320"/>
    </location>
</feature>
<protein>
    <submittedName>
        <fullName evidence="2">Uncharacterized protein</fullName>
    </submittedName>
</protein>
<evidence type="ECO:0000313" key="2">
    <source>
        <dbReference type="EMBL" id="KAK6338157.1"/>
    </source>
</evidence>
<gene>
    <name evidence="2" type="ORF">TWF696_001628</name>
</gene>
<feature type="compositionally biased region" description="Polar residues" evidence="1">
    <location>
        <begin position="328"/>
        <end position="338"/>
    </location>
</feature>
<keyword evidence="3" id="KW-1185">Reference proteome</keyword>
<dbReference type="AlphaFoldDB" id="A0AAV9U987"/>
<feature type="region of interest" description="Disordered" evidence="1">
    <location>
        <begin position="1"/>
        <end position="27"/>
    </location>
</feature>
<dbReference type="Proteomes" id="UP001375240">
    <property type="component" value="Unassembled WGS sequence"/>
</dbReference>
<name>A0AAV9U987_9PEZI</name>
<sequence>MGLANELYRSNEQAEESIDFGDPNTQPTDFINPNDFIETASSPNRNRANTRVIETGPFINLSDNTRMNEESQSRSPLMEVLNIPTPNLNTGLNNLASGGTTGTTQGGLPTFPSGGMSTERPGINPTEVRNTIVEEQPRAANIRAGTTEAGTLSRGQEQNQGQALGMPPPGRIPTRFQIQEQGSPVPDWENPALLNNRLVYWSDVKEMDAPYFTKLASILQNSDNLIVEALRNLAKDEDLANTDAYLKEIERLSRQRTQDLLRNEQSYFEKLKELGVELKLKDKLVLAGTWDPRINERRVTRPVSTLQANQPGGQPQNFQQEPLPPDESTVNRPSGNLDTNRRFQSE</sequence>
<organism evidence="2 3">
    <name type="scientific">Orbilia brochopaga</name>
    <dbReference type="NCBI Taxonomy" id="3140254"/>
    <lineage>
        <taxon>Eukaryota</taxon>
        <taxon>Fungi</taxon>
        <taxon>Dikarya</taxon>
        <taxon>Ascomycota</taxon>
        <taxon>Pezizomycotina</taxon>
        <taxon>Orbiliomycetes</taxon>
        <taxon>Orbiliales</taxon>
        <taxon>Orbiliaceae</taxon>
        <taxon>Orbilia</taxon>
    </lineage>
</organism>
<accession>A0AAV9U987</accession>
<proteinExistence type="predicted"/>
<dbReference type="EMBL" id="JAVHNQ010000010">
    <property type="protein sequence ID" value="KAK6338157.1"/>
    <property type="molecule type" value="Genomic_DNA"/>
</dbReference>
<evidence type="ECO:0000256" key="1">
    <source>
        <dbReference type="SAM" id="MobiDB-lite"/>
    </source>
</evidence>
<feature type="region of interest" description="Disordered" evidence="1">
    <location>
        <begin position="298"/>
        <end position="346"/>
    </location>
</feature>
<evidence type="ECO:0000313" key="3">
    <source>
        <dbReference type="Proteomes" id="UP001375240"/>
    </source>
</evidence>
<reference evidence="2 3" key="1">
    <citation type="submission" date="2019-10" db="EMBL/GenBank/DDBJ databases">
        <authorList>
            <person name="Palmer J.M."/>
        </authorList>
    </citation>
    <scope>NUCLEOTIDE SEQUENCE [LARGE SCALE GENOMIC DNA]</scope>
    <source>
        <strain evidence="2 3">TWF696</strain>
    </source>
</reference>